<name>A0ABQ0JPW3_9VIBR</name>
<evidence type="ECO:0000313" key="1">
    <source>
        <dbReference type="EMBL" id="GAL30380.1"/>
    </source>
</evidence>
<sequence length="65" mass="7265">MSKKITTAIDSHTNEPITIDEALLVRDSVHFVCDDCGERVIAHKRSKTGSAAHFEHKQANPLCKY</sequence>
<reference evidence="2" key="1">
    <citation type="submission" date="2014-09" db="EMBL/GenBank/DDBJ databases">
        <title>Vibrio variabilis JCM 19239. (C206) whole genome shotgun sequence.</title>
        <authorList>
            <person name="Sawabe T."/>
            <person name="Meirelles P."/>
            <person name="Nakanishi M."/>
            <person name="Sayaka M."/>
            <person name="Hattori M."/>
            <person name="Ohkuma M."/>
        </authorList>
    </citation>
    <scope>NUCLEOTIDE SEQUENCE [LARGE SCALE GENOMIC DNA]</scope>
    <source>
        <strain evidence="2">JCM 19239</strain>
    </source>
</reference>
<organism evidence="1 2">
    <name type="scientific">Vibrio variabilis</name>
    <dbReference type="NCBI Taxonomy" id="990271"/>
    <lineage>
        <taxon>Bacteria</taxon>
        <taxon>Pseudomonadati</taxon>
        <taxon>Pseudomonadota</taxon>
        <taxon>Gammaproteobacteria</taxon>
        <taxon>Vibrionales</taxon>
        <taxon>Vibrionaceae</taxon>
        <taxon>Vibrio</taxon>
    </lineage>
</organism>
<accession>A0ABQ0JPW3</accession>
<proteinExistence type="predicted"/>
<reference evidence="2" key="2">
    <citation type="submission" date="2014-09" db="EMBL/GenBank/DDBJ databases">
        <authorList>
            <consortium name="NBRP consortium"/>
            <person name="Sawabe T."/>
            <person name="Meirelles P."/>
            <person name="Nakanishi M."/>
            <person name="Sayaka M."/>
            <person name="Hattori M."/>
            <person name="Ohkuma M."/>
        </authorList>
    </citation>
    <scope>NUCLEOTIDE SEQUENCE [LARGE SCALE GENOMIC DNA]</scope>
    <source>
        <strain evidence="2">JCM 19239</strain>
    </source>
</reference>
<evidence type="ECO:0000313" key="2">
    <source>
        <dbReference type="Proteomes" id="UP000029223"/>
    </source>
</evidence>
<keyword evidence="2" id="KW-1185">Reference proteome</keyword>
<dbReference type="Proteomes" id="UP000029223">
    <property type="component" value="Unassembled WGS sequence"/>
</dbReference>
<gene>
    <name evidence="1" type="ORF">JCM19239_5297</name>
</gene>
<protein>
    <submittedName>
        <fullName evidence="1">Uncharacterized protein</fullName>
    </submittedName>
</protein>
<dbReference type="EMBL" id="BBMS01000093">
    <property type="protein sequence ID" value="GAL30380.1"/>
    <property type="molecule type" value="Genomic_DNA"/>
</dbReference>
<comment type="caution">
    <text evidence="1">The sequence shown here is derived from an EMBL/GenBank/DDBJ whole genome shotgun (WGS) entry which is preliminary data.</text>
</comment>